<gene>
    <name evidence="1" type="ORF">HPULCUR_002282</name>
</gene>
<dbReference type="EMBL" id="BAABUJ010000007">
    <property type="protein sequence ID" value="GAA5796904.1"/>
    <property type="molecule type" value="Genomic_DNA"/>
</dbReference>
<accession>A0ABP9XQ38</accession>
<organism evidence="1 2">
    <name type="scientific">Helicostylum pulchrum</name>
    <dbReference type="NCBI Taxonomy" id="562976"/>
    <lineage>
        <taxon>Eukaryota</taxon>
        <taxon>Fungi</taxon>
        <taxon>Fungi incertae sedis</taxon>
        <taxon>Mucoromycota</taxon>
        <taxon>Mucoromycotina</taxon>
        <taxon>Mucoromycetes</taxon>
        <taxon>Mucorales</taxon>
        <taxon>Mucorineae</taxon>
        <taxon>Mucoraceae</taxon>
        <taxon>Helicostylum</taxon>
    </lineage>
</organism>
<protein>
    <submittedName>
        <fullName evidence="1">Uncharacterized protein</fullName>
    </submittedName>
</protein>
<dbReference type="Proteomes" id="UP001476247">
    <property type="component" value="Unassembled WGS sequence"/>
</dbReference>
<keyword evidence="2" id="KW-1185">Reference proteome</keyword>
<comment type="caution">
    <text evidence="1">The sequence shown here is derived from an EMBL/GenBank/DDBJ whole genome shotgun (WGS) entry which is preliminary data.</text>
</comment>
<reference evidence="1 2" key="1">
    <citation type="submission" date="2024-04" db="EMBL/GenBank/DDBJ databases">
        <title>genome sequences of Mucor flavus KT1a and Helicostylum pulchrum KT1b strains isolation_sourced from the surface of a dry-aged beef.</title>
        <authorList>
            <person name="Toyotome T."/>
            <person name="Hosono M."/>
            <person name="Torimaru M."/>
            <person name="Fukuda K."/>
            <person name="Mikami N."/>
        </authorList>
    </citation>
    <scope>NUCLEOTIDE SEQUENCE [LARGE SCALE GENOMIC DNA]</scope>
    <source>
        <strain evidence="1 2">KT1b</strain>
    </source>
</reference>
<evidence type="ECO:0000313" key="1">
    <source>
        <dbReference type="EMBL" id="GAA5796904.1"/>
    </source>
</evidence>
<name>A0ABP9XQ38_9FUNG</name>
<proteinExistence type="predicted"/>
<sequence>MAVKSQQEIIKFNNKSYPLANKFLSQFTSWAKIWMSPSPTTKLPRKRKITSSITSRDTDIRSRTNYYDHLPPQPETLSISQRTALYRATCQKLRPTTTTSNNIRKLVHLGDILHVRNFWDYLESIVYQDVSQNSQYLPPSKRLPFNPDKPGSIYLPRKQKKSVVTYTTAASLPRKRQSFASSTIVYSNGGKHIIKVLPVAIVLPEDDDDVPLGALHFF</sequence>
<evidence type="ECO:0000313" key="2">
    <source>
        <dbReference type="Proteomes" id="UP001476247"/>
    </source>
</evidence>